<evidence type="ECO:0000256" key="1">
    <source>
        <dbReference type="SAM" id="Phobius"/>
    </source>
</evidence>
<keyword evidence="3" id="KW-1185">Reference proteome</keyword>
<reference evidence="3" key="2">
    <citation type="submission" date="2024-06" db="EMBL/GenBank/DDBJ databases">
        <title>Caproicibacterium argilliputei sp. nov, a novel caproic acid producing anaerobic bacterium isolated from pit mud.</title>
        <authorList>
            <person name="Zeng C."/>
        </authorList>
    </citation>
    <scope>NUCLEOTIDE SEQUENCE [LARGE SCALE GENOMIC DNA]</scope>
    <source>
        <strain evidence="3">ZCY20-5</strain>
    </source>
</reference>
<sequence length="135" mass="14983">MMKVCPKCKAANGENAPKCIRCGYEFTKDETYQAHSDQIYIDNPKSSRVFRIITIIIAAIGFIDGIILGKVLPVRASLSETASTQFNVPVMISVWIVAACVAVEIWAVACHLRNQENQPDLLMRISKKLTENGKL</sequence>
<feature type="transmembrane region" description="Helical" evidence="1">
    <location>
        <begin position="49"/>
        <end position="68"/>
    </location>
</feature>
<dbReference type="EMBL" id="CP135996">
    <property type="protein sequence ID" value="WOC33019.1"/>
    <property type="molecule type" value="Genomic_DNA"/>
</dbReference>
<dbReference type="Proteomes" id="UP001300604">
    <property type="component" value="Chromosome"/>
</dbReference>
<dbReference type="RefSeq" id="WP_275846852.1">
    <property type="nucleotide sequence ID" value="NZ_CP135996.1"/>
</dbReference>
<organism evidence="2 3">
    <name type="scientific">Caproicibacterium argilliputei</name>
    <dbReference type="NCBI Taxonomy" id="3030016"/>
    <lineage>
        <taxon>Bacteria</taxon>
        <taxon>Bacillati</taxon>
        <taxon>Bacillota</taxon>
        <taxon>Clostridia</taxon>
        <taxon>Eubacteriales</taxon>
        <taxon>Oscillospiraceae</taxon>
        <taxon>Caproicibacterium</taxon>
    </lineage>
</organism>
<feature type="transmembrane region" description="Helical" evidence="1">
    <location>
        <begin position="88"/>
        <end position="109"/>
    </location>
</feature>
<keyword evidence="1" id="KW-0472">Membrane</keyword>
<reference evidence="2 3" key="1">
    <citation type="submission" date="2024-06" db="EMBL/GenBank/DDBJ databases">
        <title>Caproicibacterium argilliputei sp. nov, a novel caproic acid producing anaerobic bacterium isolated from pit mud.</title>
        <authorList>
            <person name="Xia S."/>
        </authorList>
    </citation>
    <scope>NUCLEOTIDE SEQUENCE [LARGE SCALE GENOMIC DNA]</scope>
    <source>
        <strain evidence="2 3">ZCY20-5</strain>
    </source>
</reference>
<accession>A0AA97DA24</accession>
<evidence type="ECO:0008006" key="4">
    <source>
        <dbReference type="Google" id="ProtNLM"/>
    </source>
</evidence>
<evidence type="ECO:0000313" key="2">
    <source>
        <dbReference type="EMBL" id="WOC33019.1"/>
    </source>
</evidence>
<protein>
    <recommendedName>
        <fullName evidence="4">Zinc ribbon domain-containing protein</fullName>
    </recommendedName>
</protein>
<evidence type="ECO:0000313" key="3">
    <source>
        <dbReference type="Proteomes" id="UP001300604"/>
    </source>
</evidence>
<name>A0AA97DA24_9FIRM</name>
<proteinExistence type="predicted"/>
<keyword evidence="1" id="KW-1133">Transmembrane helix</keyword>
<dbReference type="AlphaFoldDB" id="A0AA97DA24"/>
<dbReference type="KEGG" id="carl:PXC00_03840"/>
<gene>
    <name evidence="2" type="ORF">PXC00_03840</name>
</gene>
<reference evidence="3" key="3">
    <citation type="submission" date="2024-06" db="EMBL/GenBank/DDBJ databases">
        <authorList>
            <person name="Zeng C."/>
        </authorList>
    </citation>
    <scope>NUCLEOTIDE SEQUENCE [LARGE SCALE GENOMIC DNA]</scope>
    <source>
        <strain evidence="3">ZCY20-5</strain>
    </source>
</reference>
<keyword evidence="1" id="KW-0812">Transmembrane</keyword>